<evidence type="ECO:0000313" key="4">
    <source>
        <dbReference type="EMBL" id="KAH0576975.1"/>
    </source>
</evidence>
<dbReference type="InterPro" id="IPR036457">
    <property type="entry name" value="PPM-type-like_dom_sf"/>
</dbReference>
<feature type="compositionally biased region" description="Basic and acidic residues" evidence="1">
    <location>
        <begin position="9"/>
        <end position="20"/>
    </location>
</feature>
<dbReference type="Proteomes" id="UP000018208">
    <property type="component" value="Unassembled WGS sequence"/>
</dbReference>
<dbReference type="SUPFAM" id="SSF81606">
    <property type="entry name" value="PP2C-like"/>
    <property type="match status" value="1"/>
</dbReference>
<dbReference type="PROSITE" id="PS51746">
    <property type="entry name" value="PPM_2"/>
    <property type="match status" value="1"/>
</dbReference>
<dbReference type="OrthoDB" id="10264738at2759"/>
<dbReference type="EMBL" id="AUWU02000001">
    <property type="protein sequence ID" value="KAH0576975.1"/>
    <property type="molecule type" value="Genomic_DNA"/>
</dbReference>
<dbReference type="Gene3D" id="3.60.40.10">
    <property type="entry name" value="PPM-type phosphatase domain"/>
    <property type="match status" value="1"/>
</dbReference>
<dbReference type="CDD" id="cd00143">
    <property type="entry name" value="PP2Cc"/>
    <property type="match status" value="1"/>
</dbReference>
<dbReference type="SMART" id="SM00332">
    <property type="entry name" value="PP2Cc"/>
    <property type="match status" value="1"/>
</dbReference>
<dbReference type="InterPro" id="IPR015655">
    <property type="entry name" value="PP2C"/>
</dbReference>
<feature type="region of interest" description="Disordered" evidence="1">
    <location>
        <begin position="1"/>
        <end position="20"/>
    </location>
</feature>
<protein>
    <submittedName>
        <fullName evidence="3">Protein phosphatase 2C</fullName>
    </submittedName>
</protein>
<dbReference type="PANTHER" id="PTHR47992">
    <property type="entry name" value="PROTEIN PHOSPHATASE"/>
    <property type="match status" value="1"/>
</dbReference>
<dbReference type="Pfam" id="PF00481">
    <property type="entry name" value="PP2C"/>
    <property type="match status" value="1"/>
</dbReference>
<reference evidence="3 4" key="1">
    <citation type="journal article" date="2014" name="PLoS Genet.">
        <title>The Genome of Spironucleus salmonicida Highlights a Fish Pathogen Adapted to Fluctuating Environments.</title>
        <authorList>
            <person name="Xu F."/>
            <person name="Jerlstrom-Hultqvist J."/>
            <person name="Einarsson E."/>
            <person name="Astvaldsson A."/>
            <person name="Svard S.G."/>
            <person name="Andersson J.O."/>
        </authorList>
    </citation>
    <scope>NUCLEOTIDE SEQUENCE</scope>
    <source>
        <strain evidence="4">ATCC 50377</strain>
    </source>
</reference>
<keyword evidence="5" id="KW-1185">Reference proteome</keyword>
<dbReference type="InterPro" id="IPR001932">
    <property type="entry name" value="PPM-type_phosphatase-like_dom"/>
</dbReference>
<dbReference type="AlphaFoldDB" id="V6LEQ3"/>
<evidence type="ECO:0000256" key="1">
    <source>
        <dbReference type="SAM" id="MobiDB-lite"/>
    </source>
</evidence>
<accession>V6LEQ3</accession>
<dbReference type="VEuPathDB" id="GiardiaDB:SS50377_20323"/>
<dbReference type="EMBL" id="KI546147">
    <property type="protein sequence ID" value="EST43005.1"/>
    <property type="molecule type" value="Genomic_DNA"/>
</dbReference>
<evidence type="ECO:0000259" key="2">
    <source>
        <dbReference type="PROSITE" id="PS51746"/>
    </source>
</evidence>
<gene>
    <name evidence="3" type="ORF">SS50377_17306</name>
    <name evidence="4" type="ORF">SS50377_20323</name>
</gene>
<name>V6LEQ3_9EUKA</name>
<proteinExistence type="predicted"/>
<dbReference type="GO" id="GO:0004722">
    <property type="term" value="F:protein serine/threonine phosphatase activity"/>
    <property type="evidence" value="ECO:0007669"/>
    <property type="project" value="InterPro"/>
</dbReference>
<reference evidence="4" key="2">
    <citation type="submission" date="2020-12" db="EMBL/GenBank/DDBJ databases">
        <title>New Spironucleus salmonicida genome in near-complete chromosomes.</title>
        <authorList>
            <person name="Xu F."/>
            <person name="Kurt Z."/>
            <person name="Jimenez-Gonzalez A."/>
            <person name="Astvaldsson A."/>
            <person name="Andersson J.O."/>
            <person name="Svard S.G."/>
        </authorList>
    </citation>
    <scope>NUCLEOTIDE SEQUENCE</scope>
    <source>
        <strain evidence="4">ATCC 50377</strain>
    </source>
</reference>
<feature type="domain" description="PPM-type phosphatase" evidence="2">
    <location>
        <begin position="52"/>
        <end position="345"/>
    </location>
</feature>
<sequence>MYQEESNESESKQYEQDYEPRLFYPDYDSKYEIYPTDLSDQSEDQPMPIFSPAEAEHICGRRDHAEDRTLIHSEEGFQLLCVMDGHGGSEASQYVKDHYVETLSKKLKAEPKIKTKTAVVNALGKMEDIVYMSWESIGTTFAGVIIRNGKALIHHIGDSRVIVGLKDGRVVESIDHKPNLHCERYRIHVENRNKIEYNGKFFRLQVGLAMSRAIGDKDYKRESKDPIAIPDFQSVPSEDVKWIFAASDGVIDQLTTDQIVNIINCLCHKPHKVMKTNSHLENLAIEVFNGKENISEFNNVFGKKDAGYQIVKQDGSFSKKIVDTLIAISYRSWGQDNIGALFQVIPNFEDYPPRNFNTLLVENIDSPLNTFSKTFPYPRIFAKNLGNFLVYDNSTYTQLLIRHKFPDAKITELELDRDQIVNLTFQSYQQMSLYTKFHGHVYVTQSRTMGEGKFYSEIRGYNKQNIKEIQRYNNSDDFTLKFPCYQVKDIKDIDKIYMKFAEMQIPPLIKLKNYRQYTSFENDKQKEDFDISLRIVESMRPKQYLSQQVQQQPEIHSTERQKNSLLDSIKQFLCFKQQK</sequence>
<organism evidence="3">
    <name type="scientific">Spironucleus salmonicida</name>
    <dbReference type="NCBI Taxonomy" id="348837"/>
    <lineage>
        <taxon>Eukaryota</taxon>
        <taxon>Metamonada</taxon>
        <taxon>Diplomonadida</taxon>
        <taxon>Hexamitidae</taxon>
        <taxon>Hexamitinae</taxon>
        <taxon>Spironucleus</taxon>
    </lineage>
</organism>
<evidence type="ECO:0000313" key="3">
    <source>
        <dbReference type="EMBL" id="EST43005.1"/>
    </source>
</evidence>
<evidence type="ECO:0000313" key="5">
    <source>
        <dbReference type="Proteomes" id="UP000018208"/>
    </source>
</evidence>